<reference evidence="3 4" key="1">
    <citation type="submission" date="2018-05" db="EMBL/GenBank/DDBJ databases">
        <title>Genomic Encyclopedia of Type Strains, Phase III (KMG-III): the genomes of soil and plant-associated and newly described type strains.</title>
        <authorList>
            <person name="Whitman W."/>
        </authorList>
    </citation>
    <scope>NUCLEOTIDE SEQUENCE [LARGE SCALE GENOMIC DNA]</scope>
    <source>
        <strain evidence="3 4">CECT 5696</strain>
    </source>
</reference>
<organism evidence="3 4">
    <name type="scientific">Paenibacillus cellulosilyticus</name>
    <dbReference type="NCBI Taxonomy" id="375489"/>
    <lineage>
        <taxon>Bacteria</taxon>
        <taxon>Bacillati</taxon>
        <taxon>Bacillota</taxon>
        <taxon>Bacilli</taxon>
        <taxon>Bacillales</taxon>
        <taxon>Paenibacillaceae</taxon>
        <taxon>Paenibacillus</taxon>
    </lineage>
</organism>
<gene>
    <name evidence="3" type="ORF">DFQ01_112109</name>
</gene>
<dbReference type="InterPro" id="IPR037053">
    <property type="entry name" value="Phage_tail_collar_dom_sf"/>
</dbReference>
<dbReference type="Gene3D" id="3.90.1340.10">
    <property type="entry name" value="Phage tail collar domain"/>
    <property type="match status" value="1"/>
</dbReference>
<evidence type="ECO:0000313" key="3">
    <source>
        <dbReference type="EMBL" id="PWW00756.1"/>
    </source>
</evidence>
<sequence length="168" mass="17632">MSDPYVGEIRVFPFNFAPKGWAFCNGQTLQISQYQALYSLLGTTYGGNGQTTFALPDFRGRVPMHFGNGVVLGQQGGEESHTVTTQELPVHSHLLKASSSGAAVSSPQGAVWAGTSVSAYHTSGPGNGGQLSPSTIASTGGTQAHNNMQPYLTLSFCISLQGTYPSRS</sequence>
<proteinExistence type="predicted"/>
<evidence type="ECO:0000256" key="1">
    <source>
        <dbReference type="SAM" id="MobiDB-lite"/>
    </source>
</evidence>
<name>A0A2V2YSB6_9BACL</name>
<dbReference type="SUPFAM" id="SSF88874">
    <property type="entry name" value="Receptor-binding domain of short tail fibre protein gp12"/>
    <property type="match status" value="1"/>
</dbReference>
<dbReference type="AlphaFoldDB" id="A0A2V2YSB6"/>
<feature type="compositionally biased region" description="Polar residues" evidence="1">
    <location>
        <begin position="130"/>
        <end position="142"/>
    </location>
</feature>
<dbReference type="OrthoDB" id="9810174at2"/>
<feature type="domain" description="Phage tail collar" evidence="2">
    <location>
        <begin position="7"/>
        <end position="63"/>
    </location>
</feature>
<evidence type="ECO:0000313" key="4">
    <source>
        <dbReference type="Proteomes" id="UP000246635"/>
    </source>
</evidence>
<dbReference type="Pfam" id="PF07484">
    <property type="entry name" value="Collar"/>
    <property type="match status" value="1"/>
</dbReference>
<accession>A0A2V2YSB6</accession>
<protein>
    <submittedName>
        <fullName evidence="3">Microcystin-dependent protein</fullName>
    </submittedName>
</protein>
<comment type="caution">
    <text evidence="3">The sequence shown here is derived from an EMBL/GenBank/DDBJ whole genome shotgun (WGS) entry which is preliminary data.</text>
</comment>
<keyword evidence="4" id="KW-1185">Reference proteome</keyword>
<feature type="region of interest" description="Disordered" evidence="1">
    <location>
        <begin position="123"/>
        <end position="142"/>
    </location>
</feature>
<dbReference type="InterPro" id="IPR011083">
    <property type="entry name" value="Phage_tail_collar_dom"/>
</dbReference>
<dbReference type="Proteomes" id="UP000246635">
    <property type="component" value="Unassembled WGS sequence"/>
</dbReference>
<dbReference type="EMBL" id="QGTQ01000012">
    <property type="protein sequence ID" value="PWW00756.1"/>
    <property type="molecule type" value="Genomic_DNA"/>
</dbReference>
<evidence type="ECO:0000259" key="2">
    <source>
        <dbReference type="Pfam" id="PF07484"/>
    </source>
</evidence>